<dbReference type="AlphaFoldDB" id="A0A176TM51"/>
<dbReference type="PANTHER" id="PTHR11695:SF294">
    <property type="entry name" value="RETICULON-4-INTERACTING PROTEIN 1, MITOCHONDRIAL"/>
    <property type="match status" value="1"/>
</dbReference>
<accession>A0A176TM51</accession>
<proteinExistence type="predicted"/>
<dbReference type="InterPro" id="IPR013154">
    <property type="entry name" value="ADH-like_N"/>
</dbReference>
<dbReference type="CDD" id="cd05289">
    <property type="entry name" value="MDR_like_2"/>
    <property type="match status" value="1"/>
</dbReference>
<dbReference type="PANTHER" id="PTHR11695">
    <property type="entry name" value="ALCOHOL DEHYDROGENASE RELATED"/>
    <property type="match status" value="1"/>
</dbReference>
<dbReference type="InterPro" id="IPR011032">
    <property type="entry name" value="GroES-like_sf"/>
</dbReference>
<dbReference type="Pfam" id="PF08240">
    <property type="entry name" value="ADH_N"/>
    <property type="match status" value="1"/>
</dbReference>
<dbReference type="OrthoDB" id="9792162at2"/>
<dbReference type="PROSITE" id="PS01162">
    <property type="entry name" value="QOR_ZETA_CRYSTAL"/>
    <property type="match status" value="1"/>
</dbReference>
<evidence type="ECO:0000259" key="2">
    <source>
        <dbReference type="SMART" id="SM00829"/>
    </source>
</evidence>
<gene>
    <name evidence="4" type="ORF">A7K95_00135</name>
    <name evidence="3" type="ORF">GA842_08070</name>
</gene>
<dbReference type="Pfam" id="PF13602">
    <property type="entry name" value="ADH_zinc_N_2"/>
    <property type="match status" value="1"/>
</dbReference>
<name>A0A176TM51_9LACO</name>
<organism evidence="3 6">
    <name type="scientific">Pediococcus parvulus</name>
    <dbReference type="NCBI Taxonomy" id="54062"/>
    <lineage>
        <taxon>Bacteria</taxon>
        <taxon>Bacillati</taxon>
        <taxon>Bacillota</taxon>
        <taxon>Bacilli</taxon>
        <taxon>Lactobacillales</taxon>
        <taxon>Lactobacillaceae</taxon>
        <taxon>Pediococcus</taxon>
    </lineage>
</organism>
<evidence type="ECO:0000313" key="3">
    <source>
        <dbReference type="EMBL" id="MDV7694820.1"/>
    </source>
</evidence>
<dbReference type="InterPro" id="IPR002364">
    <property type="entry name" value="Quin_OxRdtase/zeta-crystal_CS"/>
</dbReference>
<protein>
    <submittedName>
        <fullName evidence="4">NADPH:quinone reductase</fullName>
    </submittedName>
    <submittedName>
        <fullName evidence="3">Zinc-binding dehydrogenase</fullName>
    </submittedName>
</protein>
<dbReference type="SUPFAM" id="SSF50129">
    <property type="entry name" value="GroES-like"/>
    <property type="match status" value="1"/>
</dbReference>
<dbReference type="Gene3D" id="3.40.50.720">
    <property type="entry name" value="NAD(P)-binding Rossmann-like Domain"/>
    <property type="match status" value="1"/>
</dbReference>
<evidence type="ECO:0000256" key="1">
    <source>
        <dbReference type="ARBA" id="ARBA00023002"/>
    </source>
</evidence>
<dbReference type="RefSeq" id="WP_057784377.1">
    <property type="nucleotide sequence ID" value="NZ_BJWE01000053.1"/>
</dbReference>
<sequence>MNSTMKAALITHYKQATPTIQNVPVPEVGPNDVLVKIMAASINPIDLKTKDGDLRMLLKYKMPLILGSDFAGTITQIGSQVTDFKVGDAVYGRPQDDHIGTFAEYIAVDQSDIAHKPQNLSFEEAAAIPLVSLTSYQALHDLMSIQPNQKVLIQAGSGGVGTIAIQLAKQLGAFVATTTSTKNIDLVRSLGADQVIDYKQTQFDEVLFDYDYVFDTLGGESLEKAFKIVKPGGKIVSIAGMPNVRFAKAFGLPIWKQLLIGAASHKLTKLEKVHQVQYDFLFMKSSGQELEVIRQLIESDKLHPIIDRIVDFSDLPDAFAYSRSGRAKGKIIIKMTDPQE</sequence>
<evidence type="ECO:0000313" key="4">
    <source>
        <dbReference type="EMBL" id="OAD65010.1"/>
    </source>
</evidence>
<comment type="caution">
    <text evidence="3">The sequence shown here is derived from an EMBL/GenBank/DDBJ whole genome shotgun (WGS) entry which is preliminary data.</text>
</comment>
<feature type="domain" description="Enoyl reductase (ER)" evidence="2">
    <location>
        <begin position="14"/>
        <end position="333"/>
    </location>
</feature>
<dbReference type="Gene3D" id="3.90.180.10">
    <property type="entry name" value="Medium-chain alcohol dehydrogenases, catalytic domain"/>
    <property type="match status" value="1"/>
</dbReference>
<evidence type="ECO:0000313" key="6">
    <source>
        <dbReference type="Proteomes" id="UP001275867"/>
    </source>
</evidence>
<dbReference type="InterPro" id="IPR036291">
    <property type="entry name" value="NAD(P)-bd_dom_sf"/>
</dbReference>
<dbReference type="SMART" id="SM00829">
    <property type="entry name" value="PKS_ER"/>
    <property type="match status" value="1"/>
</dbReference>
<dbReference type="GO" id="GO:0008270">
    <property type="term" value="F:zinc ion binding"/>
    <property type="evidence" value="ECO:0007669"/>
    <property type="project" value="InterPro"/>
</dbReference>
<dbReference type="EMBL" id="WERX01000026">
    <property type="protein sequence ID" value="MDV7694820.1"/>
    <property type="molecule type" value="Genomic_DNA"/>
</dbReference>
<evidence type="ECO:0000313" key="5">
    <source>
        <dbReference type="Proteomes" id="UP000077280"/>
    </source>
</evidence>
<dbReference type="EMBL" id="LXND01000001">
    <property type="protein sequence ID" value="OAD65010.1"/>
    <property type="molecule type" value="Genomic_DNA"/>
</dbReference>
<reference evidence="3" key="2">
    <citation type="submission" date="2019-10" db="EMBL/GenBank/DDBJ databases">
        <title>Malate fermentation in French cider.</title>
        <authorList>
            <person name="Cousin F.J."/>
            <person name="Medina Fernandez S."/>
            <person name="Misery B."/>
            <person name="Laplace J.-M."/>
            <person name="Cretenet M."/>
        </authorList>
    </citation>
    <scope>NUCLEOTIDE SEQUENCE</scope>
    <source>
        <strain evidence="3">UCMA15901</strain>
    </source>
</reference>
<dbReference type="SUPFAM" id="SSF51735">
    <property type="entry name" value="NAD(P)-binding Rossmann-fold domains"/>
    <property type="match status" value="1"/>
</dbReference>
<dbReference type="InterPro" id="IPR020843">
    <property type="entry name" value="ER"/>
</dbReference>
<dbReference type="Proteomes" id="UP000077280">
    <property type="component" value="Unassembled WGS sequence"/>
</dbReference>
<dbReference type="InterPro" id="IPR050700">
    <property type="entry name" value="YIM1/Zinc_Alcohol_DH_Fams"/>
</dbReference>
<dbReference type="GO" id="GO:0016491">
    <property type="term" value="F:oxidoreductase activity"/>
    <property type="evidence" value="ECO:0007669"/>
    <property type="project" value="UniProtKB-KW"/>
</dbReference>
<reference evidence="4 5" key="1">
    <citation type="submission" date="2016-05" db="EMBL/GenBank/DDBJ databases">
        <title>Draft genome sequence of Pediococcus parvulus 2.6, a probiotic beta-glucan producer strain.</title>
        <authorList>
            <person name="Mohedano M.L."/>
            <person name="Perez-Ramos A."/>
            <person name="Duenas M.T."/>
            <person name="Lamontanara A."/>
            <person name="Orru L."/>
            <person name="Spano G."/>
            <person name="Capozzi V."/>
            <person name="Lopez P."/>
        </authorList>
    </citation>
    <scope>NUCLEOTIDE SEQUENCE [LARGE SCALE GENOMIC DNA]</scope>
    <source>
        <strain evidence="4 5">2.6</strain>
    </source>
</reference>
<keyword evidence="5" id="KW-1185">Reference proteome</keyword>
<keyword evidence="1" id="KW-0560">Oxidoreductase</keyword>
<dbReference type="Proteomes" id="UP001275867">
    <property type="component" value="Unassembled WGS sequence"/>
</dbReference>